<organism evidence="2 3">
    <name type="scientific">Phaseolus coccineus</name>
    <name type="common">Scarlet runner bean</name>
    <name type="synonym">Phaseolus multiflorus</name>
    <dbReference type="NCBI Taxonomy" id="3886"/>
    <lineage>
        <taxon>Eukaryota</taxon>
        <taxon>Viridiplantae</taxon>
        <taxon>Streptophyta</taxon>
        <taxon>Embryophyta</taxon>
        <taxon>Tracheophyta</taxon>
        <taxon>Spermatophyta</taxon>
        <taxon>Magnoliopsida</taxon>
        <taxon>eudicotyledons</taxon>
        <taxon>Gunneridae</taxon>
        <taxon>Pentapetalae</taxon>
        <taxon>rosids</taxon>
        <taxon>fabids</taxon>
        <taxon>Fabales</taxon>
        <taxon>Fabaceae</taxon>
        <taxon>Papilionoideae</taxon>
        <taxon>50 kb inversion clade</taxon>
        <taxon>NPAAA clade</taxon>
        <taxon>indigoferoid/millettioid clade</taxon>
        <taxon>Phaseoleae</taxon>
        <taxon>Phaseolus</taxon>
    </lineage>
</organism>
<evidence type="ECO:0000256" key="1">
    <source>
        <dbReference type="SAM" id="MobiDB-lite"/>
    </source>
</evidence>
<keyword evidence="3" id="KW-1185">Reference proteome</keyword>
<sequence>MGTTLHKLCDSHEKTEAESNSWCKKRHRHKAHRKRKKEEANTLQEQQYNLHSNVKSQAATMLLQSKGNERGLVCWVTLGLRLSAILRYGGVNSPLFMPLLHAPSLHSL</sequence>
<comment type="caution">
    <text evidence="2">The sequence shown here is derived from an EMBL/GenBank/DDBJ whole genome shotgun (WGS) entry which is preliminary data.</text>
</comment>
<dbReference type="AlphaFoldDB" id="A0AAN9NKW4"/>
<evidence type="ECO:0000313" key="2">
    <source>
        <dbReference type="EMBL" id="KAK7374881.1"/>
    </source>
</evidence>
<dbReference type="EMBL" id="JAYMYR010000003">
    <property type="protein sequence ID" value="KAK7374881.1"/>
    <property type="molecule type" value="Genomic_DNA"/>
</dbReference>
<accession>A0AAN9NKW4</accession>
<dbReference type="Proteomes" id="UP001374584">
    <property type="component" value="Unassembled WGS sequence"/>
</dbReference>
<feature type="region of interest" description="Disordered" evidence="1">
    <location>
        <begin position="1"/>
        <end position="42"/>
    </location>
</feature>
<evidence type="ECO:0000313" key="3">
    <source>
        <dbReference type="Proteomes" id="UP001374584"/>
    </source>
</evidence>
<reference evidence="2 3" key="1">
    <citation type="submission" date="2024-01" db="EMBL/GenBank/DDBJ databases">
        <title>The genomes of 5 underutilized Papilionoideae crops provide insights into root nodulation and disease resistanc.</title>
        <authorList>
            <person name="Jiang F."/>
        </authorList>
    </citation>
    <scope>NUCLEOTIDE SEQUENCE [LARGE SCALE GENOMIC DNA]</scope>
    <source>
        <strain evidence="2">JINMINGXINNONG_FW02</strain>
        <tissue evidence="2">Leaves</tissue>
    </source>
</reference>
<feature type="compositionally biased region" description="Basic residues" evidence="1">
    <location>
        <begin position="23"/>
        <end position="36"/>
    </location>
</feature>
<proteinExistence type="predicted"/>
<name>A0AAN9NKW4_PHACN</name>
<protein>
    <submittedName>
        <fullName evidence="2">Uncharacterized protein</fullName>
    </submittedName>
</protein>
<gene>
    <name evidence="2" type="ORF">VNO80_08324</name>
</gene>
<feature type="compositionally biased region" description="Basic and acidic residues" evidence="1">
    <location>
        <begin position="7"/>
        <end position="17"/>
    </location>
</feature>